<dbReference type="AlphaFoldDB" id="A0A6H2A5S2"/>
<proteinExistence type="predicted"/>
<evidence type="ECO:0000313" key="2">
    <source>
        <dbReference type="EMBL" id="QJA71499.1"/>
    </source>
</evidence>
<organism evidence="1">
    <name type="scientific">viral metagenome</name>
    <dbReference type="NCBI Taxonomy" id="1070528"/>
    <lineage>
        <taxon>unclassified sequences</taxon>
        <taxon>metagenomes</taxon>
        <taxon>organismal metagenomes</taxon>
    </lineage>
</organism>
<gene>
    <name evidence="2" type="ORF">MM415A03156_0014</name>
    <name evidence="3" type="ORF">MM415B03512_0012</name>
    <name evidence="1" type="ORF">TM448A06110_0005</name>
    <name evidence="4" type="ORF">TM448B03474_0013</name>
</gene>
<dbReference type="EMBL" id="MT145017">
    <property type="protein sequence ID" value="QJI02630.1"/>
    <property type="molecule type" value="Genomic_DNA"/>
</dbReference>
<dbReference type="EMBL" id="MT144547">
    <property type="protein sequence ID" value="QJA54885.1"/>
    <property type="molecule type" value="Genomic_DNA"/>
</dbReference>
<evidence type="ECO:0000313" key="3">
    <source>
        <dbReference type="EMBL" id="QJA90937.1"/>
    </source>
</evidence>
<dbReference type="EMBL" id="MT141877">
    <property type="protein sequence ID" value="QJA71499.1"/>
    <property type="molecule type" value="Genomic_DNA"/>
</dbReference>
<name>A0A6H2A5S2_9ZZZZ</name>
<evidence type="ECO:0000313" key="4">
    <source>
        <dbReference type="EMBL" id="QJI02630.1"/>
    </source>
</evidence>
<protein>
    <submittedName>
        <fullName evidence="1">Uncharacterized protein</fullName>
    </submittedName>
</protein>
<reference evidence="1" key="1">
    <citation type="submission" date="2020-03" db="EMBL/GenBank/DDBJ databases">
        <title>The deep terrestrial virosphere.</title>
        <authorList>
            <person name="Holmfeldt K."/>
            <person name="Nilsson E."/>
            <person name="Simone D."/>
            <person name="Lopez-Fernandez M."/>
            <person name="Wu X."/>
            <person name="de Brujin I."/>
            <person name="Lundin D."/>
            <person name="Andersson A."/>
            <person name="Bertilsson S."/>
            <person name="Dopson M."/>
        </authorList>
    </citation>
    <scope>NUCLEOTIDE SEQUENCE</scope>
    <source>
        <strain evidence="2">MM415A03156</strain>
        <strain evidence="3">MM415B03512</strain>
        <strain evidence="1">TM448A06110</strain>
        <strain evidence="4">TM448B03474</strain>
    </source>
</reference>
<sequence length="78" mass="8941">MKDLSKEFVKAWEKHTGLEWSIDYQGGFRDSYRDFKAGWDAAAKLYASQPGIEADGEEQAAYDADCDHYNKYGWSPSH</sequence>
<evidence type="ECO:0000313" key="1">
    <source>
        <dbReference type="EMBL" id="QJA54885.1"/>
    </source>
</evidence>
<dbReference type="EMBL" id="MT142949">
    <property type="protein sequence ID" value="QJA90937.1"/>
    <property type="molecule type" value="Genomic_DNA"/>
</dbReference>
<accession>A0A6H2A5S2</accession>